<reference evidence="3" key="2">
    <citation type="submission" date="2025-08" db="UniProtKB">
        <authorList>
            <consortium name="Ensembl"/>
        </authorList>
    </citation>
    <scope>IDENTIFICATION</scope>
</reference>
<reference evidence="3" key="3">
    <citation type="submission" date="2025-09" db="UniProtKB">
        <authorList>
            <consortium name="Ensembl"/>
        </authorList>
    </citation>
    <scope>IDENTIFICATION</scope>
</reference>
<proteinExistence type="predicted"/>
<feature type="domain" description="Schlafen AlbA-2" evidence="2">
    <location>
        <begin position="169"/>
        <end position="294"/>
    </location>
</feature>
<protein>
    <recommendedName>
        <fullName evidence="2">Schlafen AlbA-2 domain-containing protein</fullName>
    </recommendedName>
</protein>
<sequence length="381" mass="43341">MNHKRRIPLTAMHHHLEHLCVLHLRLQTLAKLTLTSAAEESKMHNRARTPKPSKWRKIRRSASFGMLRGPSFSRVPKSHPSYGAVHSTIAVPPKRWNRHGYSCNYRRGGGVGQHWWAGRGPQSTNPGRTPSPQPPRPDFENLPVPNQYTPVQDIASCHELVYGAYLGNETQHLEFKRGGFYYLNKIFGRDARKYGCAFLNSGGGSLLVGVCDNGVVCGVSFDHKETDRTLLLVDGAAKLFSPPLFPHNYLLRFLPVIKPGEHHLRVLCLTFKAPPVANLYRVNKGQVYLRQDGSVWGPLSPAHTRELKRQRWALQAGQPVERPLAGHVRWLQETLAELERTTASLRWLTTAGSERWSSRLRKDMQSSLERLCRQIRERVWS</sequence>
<dbReference type="RefSeq" id="XP_040045564.1">
    <property type="nucleotide sequence ID" value="XM_040189630.1"/>
</dbReference>
<evidence type="ECO:0000256" key="1">
    <source>
        <dbReference type="SAM" id="MobiDB-lite"/>
    </source>
</evidence>
<name>A0AAQ4NVE9_GASAC</name>
<dbReference type="GeneTree" id="ENSGT00410000025651"/>
<dbReference type="InterPro" id="IPR038461">
    <property type="entry name" value="Schlafen_AlbA_2_dom_sf"/>
</dbReference>
<organism evidence="3 4">
    <name type="scientific">Gasterosteus aculeatus aculeatus</name>
    <name type="common">three-spined stickleback</name>
    <dbReference type="NCBI Taxonomy" id="481459"/>
    <lineage>
        <taxon>Eukaryota</taxon>
        <taxon>Metazoa</taxon>
        <taxon>Chordata</taxon>
        <taxon>Craniata</taxon>
        <taxon>Vertebrata</taxon>
        <taxon>Euteleostomi</taxon>
        <taxon>Actinopterygii</taxon>
        <taxon>Neopterygii</taxon>
        <taxon>Teleostei</taxon>
        <taxon>Neoteleostei</taxon>
        <taxon>Acanthomorphata</taxon>
        <taxon>Eupercaria</taxon>
        <taxon>Perciformes</taxon>
        <taxon>Cottioidei</taxon>
        <taxon>Gasterosteales</taxon>
        <taxon>Gasterosteidae</taxon>
        <taxon>Gasterosteus</taxon>
    </lineage>
</organism>
<dbReference type="InterPro" id="IPR007421">
    <property type="entry name" value="Schlafen_AlbA_2_dom"/>
</dbReference>
<evidence type="ECO:0000313" key="4">
    <source>
        <dbReference type="Proteomes" id="UP000007635"/>
    </source>
</evidence>
<dbReference type="Gene3D" id="3.30.950.30">
    <property type="entry name" value="Schlafen, AAA domain"/>
    <property type="match status" value="1"/>
</dbReference>
<accession>A0AAQ4NVE9</accession>
<evidence type="ECO:0000313" key="3">
    <source>
        <dbReference type="Ensembl" id="ENSGACP00000030635.1"/>
    </source>
</evidence>
<keyword evidence="4" id="KW-1185">Reference proteome</keyword>
<reference evidence="3 4" key="1">
    <citation type="journal article" date="2021" name="G3 (Bethesda)">
        <title>Improved contiguity of the threespine stickleback genome using long-read sequencing.</title>
        <authorList>
            <person name="Nath S."/>
            <person name="Shaw D.E."/>
            <person name="White M.A."/>
        </authorList>
    </citation>
    <scope>NUCLEOTIDE SEQUENCE [LARGE SCALE GENOMIC DNA]</scope>
    <source>
        <strain evidence="3 4">Lake Benthic</strain>
    </source>
</reference>
<dbReference type="KEGG" id="gat:120826979"/>
<dbReference type="InterPro" id="IPR029684">
    <property type="entry name" value="Schlafen"/>
</dbReference>
<dbReference type="GeneID" id="120826979"/>
<dbReference type="Pfam" id="PF04326">
    <property type="entry name" value="SLFN_AlbA_2"/>
    <property type="match status" value="1"/>
</dbReference>
<dbReference type="Ensembl" id="ENSGACT00000033170.1">
    <property type="protein sequence ID" value="ENSGACP00000030635.1"/>
    <property type="gene ID" value="ENSGACG00000031452.1"/>
</dbReference>
<feature type="region of interest" description="Disordered" evidence="1">
    <location>
        <begin position="114"/>
        <end position="145"/>
    </location>
</feature>
<dbReference type="Proteomes" id="UP000007635">
    <property type="component" value="Chromosome X"/>
</dbReference>
<dbReference type="PANTHER" id="PTHR12155:SF48">
    <property type="entry name" value="RRM DOMAIN-CONTAINING PROTEIN"/>
    <property type="match status" value="1"/>
</dbReference>
<dbReference type="PANTHER" id="PTHR12155">
    <property type="entry name" value="SCHLAFEN"/>
    <property type="match status" value="1"/>
</dbReference>
<dbReference type="AlphaFoldDB" id="A0AAQ4NVE9"/>
<evidence type="ECO:0000259" key="2">
    <source>
        <dbReference type="Pfam" id="PF04326"/>
    </source>
</evidence>